<feature type="domain" description="Low molecular weight protein antigen 6 PH" evidence="2">
    <location>
        <begin position="75"/>
        <end position="125"/>
    </location>
</feature>
<dbReference type="Proteomes" id="UP000054011">
    <property type="component" value="Unassembled WGS sequence"/>
</dbReference>
<keyword evidence="4" id="KW-1185">Reference proteome</keyword>
<dbReference type="EMBL" id="LNSV01000014">
    <property type="protein sequence ID" value="KUH39224.1"/>
    <property type="molecule type" value="Genomic_DNA"/>
</dbReference>
<keyword evidence="1" id="KW-0472">Membrane</keyword>
<protein>
    <recommendedName>
        <fullName evidence="2">Low molecular weight protein antigen 6 PH domain-containing protein</fullName>
    </recommendedName>
</protein>
<keyword evidence="1" id="KW-0812">Transmembrane</keyword>
<proteinExistence type="predicted"/>
<keyword evidence="1" id="KW-1133">Transmembrane helix</keyword>
<dbReference type="AlphaFoldDB" id="A0A100Y7R3"/>
<evidence type="ECO:0000259" key="2">
    <source>
        <dbReference type="Pfam" id="PF10756"/>
    </source>
</evidence>
<sequence>MTSPEQPGTSGTPSQTPYAERVYRSPLAMAGGVLLLGIGLWMGGDALVRGEGMTRWVALAALLAGVPLVVAFTFRPAVYANDDRMRVRNPFRTVDVPWAAVEALRATYSTEVVTRGGEKYQLWAVPVSMRQRKLAVRTGGKVLVGAESTLSELRQLAEQNAVRPSAKGEPQVRWAYEVIAPAAVGSVALVMSLALR</sequence>
<organism evidence="3 4">
    <name type="scientific">Streptomyces kanasensis</name>
    <dbReference type="NCBI Taxonomy" id="936756"/>
    <lineage>
        <taxon>Bacteria</taxon>
        <taxon>Bacillati</taxon>
        <taxon>Actinomycetota</taxon>
        <taxon>Actinomycetes</taxon>
        <taxon>Kitasatosporales</taxon>
        <taxon>Streptomycetaceae</taxon>
        <taxon>Streptomyces</taxon>
    </lineage>
</organism>
<reference evidence="3 4" key="1">
    <citation type="submission" date="2015-11" db="EMBL/GenBank/DDBJ databases">
        <title>Genome-wide analysis reveals the secondary metabolome in Streptomyces kanasensis ZX01.</title>
        <authorList>
            <person name="Zhang G."/>
            <person name="Han L."/>
            <person name="Feng J."/>
            <person name="Zhang X."/>
        </authorList>
    </citation>
    <scope>NUCLEOTIDE SEQUENCE [LARGE SCALE GENOMIC DNA]</scope>
    <source>
        <strain evidence="3 4">ZX01</strain>
    </source>
</reference>
<dbReference type="Pfam" id="PF10756">
    <property type="entry name" value="bPH_6"/>
    <property type="match status" value="1"/>
</dbReference>
<evidence type="ECO:0000313" key="3">
    <source>
        <dbReference type="EMBL" id="KUH39224.1"/>
    </source>
</evidence>
<accession>A0A100Y7R3</accession>
<gene>
    <name evidence="3" type="ORF">ATE80_08115</name>
</gene>
<feature type="transmembrane region" description="Helical" evidence="1">
    <location>
        <begin position="56"/>
        <end position="78"/>
    </location>
</feature>
<evidence type="ECO:0000313" key="4">
    <source>
        <dbReference type="Proteomes" id="UP000054011"/>
    </source>
</evidence>
<evidence type="ECO:0000256" key="1">
    <source>
        <dbReference type="SAM" id="Phobius"/>
    </source>
</evidence>
<dbReference type="InterPro" id="IPR019692">
    <property type="entry name" value="CFP-6_PH"/>
</dbReference>
<dbReference type="STRING" id="936756.ATE80_08115"/>
<comment type="caution">
    <text evidence="3">The sequence shown here is derived from an EMBL/GenBank/DDBJ whole genome shotgun (WGS) entry which is preliminary data.</text>
</comment>
<name>A0A100Y7R3_9ACTN</name>
<dbReference type="RefSeq" id="WP_058941465.1">
    <property type="nucleotide sequence ID" value="NZ_LNSV01000014.1"/>
</dbReference>
<dbReference type="OrthoDB" id="4337405at2"/>
<feature type="transmembrane region" description="Helical" evidence="1">
    <location>
        <begin position="27"/>
        <end position="44"/>
    </location>
</feature>